<evidence type="ECO:0000313" key="2">
    <source>
        <dbReference type="Proteomes" id="UP000000420"/>
    </source>
</evidence>
<dbReference type="EMBL" id="CP000050">
    <property type="protein sequence ID" value="AAY50675.1"/>
    <property type="molecule type" value="Genomic_DNA"/>
</dbReference>
<proteinExistence type="predicted"/>
<dbReference type="DNASU" id="1001109"/>
<dbReference type="CDD" id="cd03801">
    <property type="entry name" value="GT4_PimA-like"/>
    <property type="match status" value="1"/>
</dbReference>
<dbReference type="KEGG" id="xcb:XC_3634"/>
<dbReference type="Gene3D" id="3.40.50.2000">
    <property type="entry name" value="Glycogen Phosphorylase B"/>
    <property type="match status" value="1"/>
</dbReference>
<protein>
    <submittedName>
        <fullName evidence="1">Glycosyltransferase</fullName>
    </submittedName>
</protein>
<dbReference type="RefSeq" id="WP_011035843.1">
    <property type="nucleotide sequence ID" value="NC_007086.1"/>
</dbReference>
<dbReference type="Pfam" id="PF13692">
    <property type="entry name" value="Glyco_trans_1_4"/>
    <property type="match status" value="1"/>
</dbReference>
<dbReference type="SUPFAM" id="SSF53756">
    <property type="entry name" value="UDP-Glycosyltransferase/glycogen phosphorylase"/>
    <property type="match status" value="1"/>
</dbReference>
<dbReference type="AlphaFoldDB" id="A0A0H2XCV0"/>
<sequence>MTDSSQRQGIVASWRNGLAGLHLQAWVRRQTWLQRFYRMFPTSLRGRVSAALSARSVIQTRFQRTSAWERAAGEARASLDAEMQNAPPTPTPTAAAGINILGYIRGEFGLAESARMYARALINAGASVSLYDLDMGLPHSWRDRSMDAFIDQRMPHRVTIVFVNPDYLEAAFEQVGRARLAGHYVIACWFWELEVIPSTWLRAIELVDEIMVASQFIESAFRHVTDKPIMRVPLPVSDLRDSGLQREDFGLPAGKFTFLFSFDFHSVAARKNPQAVVHAFQQAFPNKRDDVHLVLKSSNGHMYPEQMRELLALVVGDARIQLRDEVIDKMHVRALQRCCDVYVSLHRAEGFGLGLAECMSLGKPVIATGWSGNMEFMTESNSVLVPYDLVPVAGRYPESEGAQWAEPKVARAADAMRRLADDPEYARAIGEAARRDVGLKLAPDRAAQAILFRTANVLAAS</sequence>
<keyword evidence="1" id="KW-0808">Transferase</keyword>
<dbReference type="PANTHER" id="PTHR46656:SF3">
    <property type="entry name" value="PUTATIVE-RELATED"/>
    <property type="match status" value="1"/>
</dbReference>
<dbReference type="GO" id="GO:0016740">
    <property type="term" value="F:transferase activity"/>
    <property type="evidence" value="ECO:0007669"/>
    <property type="project" value="UniProtKB-KW"/>
</dbReference>
<reference evidence="1 2" key="1">
    <citation type="journal article" date="2005" name="Genome Res.">
        <title>Comparative and functional genomic analyses of the pathogenicity of phytopathogen Xanthomonas campestris pv. campestris.</title>
        <authorList>
            <person name="Qian W."/>
            <person name="Jia Y."/>
            <person name="Ren S.X."/>
            <person name="He Y.Q."/>
            <person name="Feng J.X."/>
            <person name="Lu L.F."/>
            <person name="Sun Q."/>
            <person name="Ying G."/>
            <person name="Tang D.J."/>
            <person name="Tang H."/>
            <person name="Wu W."/>
            <person name="Hao P."/>
            <person name="Wang L."/>
            <person name="Jiang B.L."/>
            <person name="Zeng S."/>
            <person name="Gu W.Y."/>
            <person name="Lu G."/>
            <person name="Rong L."/>
            <person name="Tian Y."/>
            <person name="Yao Z."/>
            <person name="Fu G."/>
            <person name="Chen B."/>
            <person name="Fang R."/>
            <person name="Qiang B."/>
            <person name="Chen Z."/>
            <person name="Zhao G.P."/>
            <person name="Tang J.L."/>
            <person name="He C."/>
        </authorList>
    </citation>
    <scope>NUCLEOTIDE SEQUENCE [LARGE SCALE GENOMIC DNA]</scope>
    <source>
        <strain evidence="1 2">8004</strain>
    </source>
</reference>
<dbReference type="PANTHER" id="PTHR46656">
    <property type="entry name" value="PUTATIVE-RELATED"/>
    <property type="match status" value="1"/>
</dbReference>
<dbReference type="Proteomes" id="UP000000420">
    <property type="component" value="Chromosome"/>
</dbReference>
<organism evidence="1 2">
    <name type="scientific">Xanthomonas campestris pv. campestris (strain 8004)</name>
    <dbReference type="NCBI Taxonomy" id="314565"/>
    <lineage>
        <taxon>Bacteria</taxon>
        <taxon>Pseudomonadati</taxon>
        <taxon>Pseudomonadota</taxon>
        <taxon>Gammaproteobacteria</taxon>
        <taxon>Lysobacterales</taxon>
        <taxon>Lysobacteraceae</taxon>
        <taxon>Xanthomonas</taxon>
    </lineage>
</organism>
<name>A0A0H2XCV0_XANC8</name>
<gene>
    <name evidence="1" type="ordered locus">XC_3634</name>
</gene>
<dbReference type="HOGENOM" id="CLU_036861_1_0_6"/>
<evidence type="ECO:0000313" key="1">
    <source>
        <dbReference type="EMBL" id="AAY50675.1"/>
    </source>
</evidence>
<accession>A0A0H2XCV0</accession>